<reference evidence="4 5" key="1">
    <citation type="submission" date="2019-05" db="EMBL/GenBank/DDBJ databases">
        <title>Draft genome sequence of Actinomadura sp. 14C53.</title>
        <authorList>
            <person name="Saricaoglu S."/>
            <person name="Isik K."/>
        </authorList>
    </citation>
    <scope>NUCLEOTIDE SEQUENCE [LARGE SCALE GENOMIC DNA]</scope>
    <source>
        <strain evidence="4 5">14C53</strain>
    </source>
</reference>
<evidence type="ECO:0000256" key="2">
    <source>
        <dbReference type="ARBA" id="ARBA00010742"/>
    </source>
</evidence>
<keyword evidence="3" id="KW-0732">Signal</keyword>
<organism evidence="4 5">
    <name type="scientific">Actinomadura soli</name>
    <dbReference type="NCBI Taxonomy" id="2508997"/>
    <lineage>
        <taxon>Bacteria</taxon>
        <taxon>Bacillati</taxon>
        <taxon>Actinomycetota</taxon>
        <taxon>Actinomycetes</taxon>
        <taxon>Streptosporangiales</taxon>
        <taxon>Thermomonosporaceae</taxon>
        <taxon>Actinomadura</taxon>
    </lineage>
</organism>
<evidence type="ECO:0000313" key="4">
    <source>
        <dbReference type="EMBL" id="TMQ91851.1"/>
    </source>
</evidence>
<evidence type="ECO:0000256" key="1">
    <source>
        <dbReference type="ARBA" id="ARBA00004418"/>
    </source>
</evidence>
<dbReference type="PANTHER" id="PTHR30024:SF47">
    <property type="entry name" value="TAURINE-BINDING PERIPLASMIC PROTEIN"/>
    <property type="match status" value="1"/>
</dbReference>
<evidence type="ECO:0000256" key="3">
    <source>
        <dbReference type="ARBA" id="ARBA00022729"/>
    </source>
</evidence>
<dbReference type="Gene3D" id="3.40.190.10">
    <property type="entry name" value="Periplasmic binding protein-like II"/>
    <property type="match status" value="2"/>
</dbReference>
<name>A0A5C4J4Q1_9ACTN</name>
<evidence type="ECO:0000313" key="5">
    <source>
        <dbReference type="Proteomes" id="UP000309174"/>
    </source>
</evidence>
<keyword evidence="5" id="KW-1185">Reference proteome</keyword>
<dbReference type="EMBL" id="VCKW01000185">
    <property type="protein sequence ID" value="TMQ91851.1"/>
    <property type="molecule type" value="Genomic_DNA"/>
</dbReference>
<dbReference type="AlphaFoldDB" id="A0A5C4J4Q1"/>
<sequence length="362" mass="38258">MNLAPRSDRAYIALRSRLIENQHLTGFPRSVGALLMTASHRRAAAAGAFAVAVALAATACGGAEDGASANGLEKSEIRLGTMTIADTASVQLALSKGLFRAEGLTVKTQVIQGGAAGIPLLRSGRLDISFGNYVSLFTAGVKDPRFKPKIIAEGFNSAAGTHVVMVRGDSPHKTIKDLAGKRIAVNTKRNISTLLIRSVAQAQGVGFDDDKSFVEVPPPAMEHALKSKSVEAVQAIEPFGTQMRQTMGARMVADLSSGQTANLPIAGYAATEKFVAKNPKTVAAFQRALVKAQGMCADRKVVRDVLPTYAKGIDAKVASSMSFGEYPTTLDPSHLGRVSDLMQRFGYVDKPIDVKNFVATPS</sequence>
<accession>A0A5C4J4Q1</accession>
<protein>
    <submittedName>
        <fullName evidence="4">ABC transporter substrate-binding protein</fullName>
    </submittedName>
</protein>
<comment type="caution">
    <text evidence="4">The sequence shown here is derived from an EMBL/GenBank/DDBJ whole genome shotgun (WGS) entry which is preliminary data.</text>
</comment>
<dbReference type="Proteomes" id="UP000309174">
    <property type="component" value="Unassembled WGS sequence"/>
</dbReference>
<proteinExistence type="inferred from homology"/>
<dbReference type="Pfam" id="PF13379">
    <property type="entry name" value="NMT1_2"/>
    <property type="match status" value="1"/>
</dbReference>
<comment type="similarity">
    <text evidence="2">Belongs to the bacterial solute-binding protein SsuA/TauA family.</text>
</comment>
<dbReference type="SUPFAM" id="SSF53850">
    <property type="entry name" value="Periplasmic binding protein-like II"/>
    <property type="match status" value="1"/>
</dbReference>
<dbReference type="GO" id="GO:0042597">
    <property type="term" value="C:periplasmic space"/>
    <property type="evidence" value="ECO:0007669"/>
    <property type="project" value="UniProtKB-SubCell"/>
</dbReference>
<dbReference type="PANTHER" id="PTHR30024">
    <property type="entry name" value="ALIPHATIC SULFONATES-BINDING PROTEIN-RELATED"/>
    <property type="match status" value="1"/>
</dbReference>
<gene>
    <name evidence="4" type="ORF">ETD83_28990</name>
</gene>
<dbReference type="OrthoDB" id="8892982at2"/>
<comment type="subcellular location">
    <subcellularLocation>
        <location evidence="1">Periplasm</location>
    </subcellularLocation>
</comment>